<gene>
    <name evidence="7" type="ORF">PGH26_12340</name>
</gene>
<evidence type="ECO:0000313" key="7">
    <source>
        <dbReference type="EMBL" id="WOV83664.1"/>
    </source>
</evidence>
<dbReference type="Proteomes" id="UP001303532">
    <property type="component" value="Chromosome"/>
</dbReference>
<organism evidence="7 8">
    <name type="scientific">Sporosarcina jeotgali</name>
    <dbReference type="NCBI Taxonomy" id="3020056"/>
    <lineage>
        <taxon>Bacteria</taxon>
        <taxon>Bacillati</taxon>
        <taxon>Bacillota</taxon>
        <taxon>Bacilli</taxon>
        <taxon>Bacillales</taxon>
        <taxon>Caryophanaceae</taxon>
        <taxon>Sporosarcina</taxon>
    </lineage>
</organism>
<dbReference type="GO" id="GO:0004519">
    <property type="term" value="F:endonuclease activity"/>
    <property type="evidence" value="ECO:0007669"/>
    <property type="project" value="UniProtKB-KW"/>
</dbReference>
<keyword evidence="1 6" id="KW-0540">Nuclease</keyword>
<keyword evidence="2 6" id="KW-0255">Endonuclease</keyword>
<dbReference type="RefSeq" id="WP_323691355.1">
    <property type="nucleotide sequence ID" value="NZ_CP116341.1"/>
</dbReference>
<dbReference type="Pfam" id="PF03852">
    <property type="entry name" value="Vsr"/>
    <property type="match status" value="1"/>
</dbReference>
<protein>
    <recommendedName>
        <fullName evidence="6">Very short patch repair endonuclease</fullName>
        <ecNumber evidence="6">3.1.-.-</ecNumber>
    </recommendedName>
</protein>
<evidence type="ECO:0000256" key="2">
    <source>
        <dbReference type="ARBA" id="ARBA00022759"/>
    </source>
</evidence>
<evidence type="ECO:0000256" key="4">
    <source>
        <dbReference type="ARBA" id="ARBA00022801"/>
    </source>
</evidence>
<keyword evidence="4 6" id="KW-0378">Hydrolase</keyword>
<accession>A0ABZ0KTC7</accession>
<sequence>MADIMSKEQRSKTMSKIKAKSKLEDIFASALWRRGLRFRRNVRSLKGTPDIAIKKYRLVIFVDSCFWHVCPEHFKLPKTNQEFWDKKFKRNMERDREIDYYYKCKGWHVKHVWEHEIRSDLEKAVDDTVGFISRAKEE</sequence>
<keyword evidence="5 6" id="KW-0234">DNA repair</keyword>
<keyword evidence="3 6" id="KW-0227">DNA damage</keyword>
<evidence type="ECO:0000256" key="1">
    <source>
        <dbReference type="ARBA" id="ARBA00022722"/>
    </source>
</evidence>
<evidence type="ECO:0000256" key="6">
    <source>
        <dbReference type="PIRNR" id="PIRNR018267"/>
    </source>
</evidence>
<evidence type="ECO:0000256" key="5">
    <source>
        <dbReference type="ARBA" id="ARBA00023204"/>
    </source>
</evidence>
<dbReference type="InterPro" id="IPR004603">
    <property type="entry name" value="DNA_mismatch_endonuc_vsr"/>
</dbReference>
<dbReference type="Gene3D" id="3.40.960.10">
    <property type="entry name" value="VSR Endonuclease"/>
    <property type="match status" value="1"/>
</dbReference>
<reference evidence="7 8" key="1">
    <citation type="submission" date="2023-01" db="EMBL/GenBank/DDBJ databases">
        <title>Sporosarcina sp. nov., isolated from Korean tranditional fermented seafood 'Jeotgal'.</title>
        <authorList>
            <person name="Yang A.-I."/>
        </authorList>
    </citation>
    <scope>NUCLEOTIDE SEQUENCE [LARGE SCALE GENOMIC DNA]</scope>
    <source>
        <strain evidence="7 8">B2O-1</strain>
    </source>
</reference>
<proteinExistence type="inferred from homology"/>
<dbReference type="InterPro" id="IPR011335">
    <property type="entry name" value="Restrct_endonuc-II-like"/>
</dbReference>
<evidence type="ECO:0000313" key="8">
    <source>
        <dbReference type="Proteomes" id="UP001303532"/>
    </source>
</evidence>
<dbReference type="NCBIfam" id="TIGR00632">
    <property type="entry name" value="vsr"/>
    <property type="match status" value="1"/>
</dbReference>
<dbReference type="PIRSF" id="PIRSF018267">
    <property type="entry name" value="VSR_endonuc"/>
    <property type="match status" value="1"/>
</dbReference>
<name>A0ABZ0KTC7_9BACL</name>
<dbReference type="SUPFAM" id="SSF52980">
    <property type="entry name" value="Restriction endonuclease-like"/>
    <property type="match status" value="1"/>
</dbReference>
<dbReference type="EC" id="3.1.-.-" evidence="6"/>
<comment type="function">
    <text evidence="6">May nick specific sequences that contain T:G mispairs resulting from m5C-deamination.</text>
</comment>
<comment type="similarity">
    <text evidence="6">Belongs to the vsr family.</text>
</comment>
<evidence type="ECO:0000256" key="3">
    <source>
        <dbReference type="ARBA" id="ARBA00022763"/>
    </source>
</evidence>
<keyword evidence="8" id="KW-1185">Reference proteome</keyword>
<dbReference type="CDD" id="cd00221">
    <property type="entry name" value="Vsr"/>
    <property type="match status" value="1"/>
</dbReference>
<dbReference type="EMBL" id="CP116341">
    <property type="protein sequence ID" value="WOV83664.1"/>
    <property type="molecule type" value="Genomic_DNA"/>
</dbReference>